<reference evidence="2" key="1">
    <citation type="submission" date="2021-01" db="EMBL/GenBank/DDBJ databases">
        <authorList>
            <consortium name="Genoscope - CEA"/>
            <person name="William W."/>
        </authorList>
    </citation>
    <scope>NUCLEOTIDE SEQUENCE</scope>
</reference>
<dbReference type="AlphaFoldDB" id="A0A8S1S911"/>
<dbReference type="FunFam" id="1.10.510.10:FF:000945">
    <property type="entry name" value="Uncharacterized protein"/>
    <property type="match status" value="1"/>
</dbReference>
<gene>
    <name evidence="2" type="ORF">POCTA_138.1.T0070303</name>
</gene>
<dbReference type="GO" id="GO:0004674">
    <property type="term" value="F:protein serine/threonine kinase activity"/>
    <property type="evidence" value="ECO:0007669"/>
    <property type="project" value="TreeGrafter"/>
</dbReference>
<evidence type="ECO:0000313" key="2">
    <source>
        <dbReference type="EMBL" id="CAD8136263.1"/>
    </source>
</evidence>
<dbReference type="InterPro" id="IPR000719">
    <property type="entry name" value="Prot_kinase_dom"/>
</dbReference>
<dbReference type="PANTHER" id="PTHR44167:SF18">
    <property type="entry name" value="PROTEIN KINASE DOMAIN-CONTAINING PROTEIN"/>
    <property type="match status" value="1"/>
</dbReference>
<dbReference type="FunFam" id="3.30.200.20:FF:000683">
    <property type="entry name" value="Uncharacterized protein"/>
    <property type="match status" value="1"/>
</dbReference>
<sequence length="480" mass="55780">MIYSCQVIRKHFLLNQTYRLQILEEKLLIGLEDRPAKYELDINLQNKISWKVNDQGIIQAIGIKYQNSCKWFYGQPSDLLQIKSILNNRIFFHSISNFYTSNEQIGSGASCKVLLIQDIQTKQKYAAKCISKDYITKKKTPDRLNRLFNEINILRSIQNHKNIVKMIDIFEGEQTYYLVFEYLEGETLHRFLKLQTDLIPDISIRIILLQLLHGINSLHSENYIHRDIKLENIVLSKPSVISSLKLIDFGLAISNTQPVSFAVCGTPGYIAPEILQHDESKQGQKFKFTFKVDMFGIGVILYRLMNRQPLFESDKTKDLLQQNKKCHFTKNYHNFYTNALNQVLFGLLEVNPNKRLSSEEAIQLLSSQQISKEMGGSFATTKSHQNQNDADEFEVEQTMDHANQPYPFSAKILKQELENSYHQNDDNRLLTSMQRSYYPSFSLNLSCDLIDSFTQQISMRNALIEDEIIESDIKQKQKQK</sequence>
<dbReference type="Proteomes" id="UP000683925">
    <property type="component" value="Unassembled WGS sequence"/>
</dbReference>
<organism evidence="2 3">
    <name type="scientific">Paramecium octaurelia</name>
    <dbReference type="NCBI Taxonomy" id="43137"/>
    <lineage>
        <taxon>Eukaryota</taxon>
        <taxon>Sar</taxon>
        <taxon>Alveolata</taxon>
        <taxon>Ciliophora</taxon>
        <taxon>Intramacronucleata</taxon>
        <taxon>Oligohymenophorea</taxon>
        <taxon>Peniculida</taxon>
        <taxon>Parameciidae</taxon>
        <taxon>Paramecium</taxon>
    </lineage>
</organism>
<dbReference type="GO" id="GO:0005634">
    <property type="term" value="C:nucleus"/>
    <property type="evidence" value="ECO:0007669"/>
    <property type="project" value="TreeGrafter"/>
</dbReference>
<dbReference type="EMBL" id="CAJJDP010000006">
    <property type="protein sequence ID" value="CAD8136263.1"/>
    <property type="molecule type" value="Genomic_DNA"/>
</dbReference>
<accession>A0A8S1S911</accession>
<proteinExistence type="predicted"/>
<dbReference type="GO" id="GO:0044773">
    <property type="term" value="P:mitotic DNA damage checkpoint signaling"/>
    <property type="evidence" value="ECO:0007669"/>
    <property type="project" value="TreeGrafter"/>
</dbReference>
<dbReference type="PROSITE" id="PS50011">
    <property type="entry name" value="PROTEIN_KINASE_DOM"/>
    <property type="match status" value="1"/>
</dbReference>
<name>A0A8S1S911_PAROT</name>
<feature type="domain" description="Protein kinase" evidence="1">
    <location>
        <begin position="99"/>
        <end position="370"/>
    </location>
</feature>
<dbReference type="OrthoDB" id="4062651at2759"/>
<keyword evidence="3" id="KW-1185">Reference proteome</keyword>
<dbReference type="InterPro" id="IPR008271">
    <property type="entry name" value="Ser/Thr_kinase_AS"/>
</dbReference>
<dbReference type="Pfam" id="PF00069">
    <property type="entry name" value="Pkinase"/>
    <property type="match status" value="1"/>
</dbReference>
<dbReference type="PANTHER" id="PTHR44167">
    <property type="entry name" value="OVARIAN-SPECIFIC SERINE/THREONINE-PROTEIN KINASE LOK-RELATED"/>
    <property type="match status" value="1"/>
</dbReference>
<protein>
    <recommendedName>
        <fullName evidence="1">Protein kinase domain-containing protein</fullName>
    </recommendedName>
</protein>
<dbReference type="OMA" id="MDHANQP"/>
<comment type="caution">
    <text evidence="2">The sequence shown here is derived from an EMBL/GenBank/DDBJ whole genome shotgun (WGS) entry which is preliminary data.</text>
</comment>
<evidence type="ECO:0000259" key="1">
    <source>
        <dbReference type="PROSITE" id="PS50011"/>
    </source>
</evidence>
<dbReference type="PROSITE" id="PS00108">
    <property type="entry name" value="PROTEIN_KINASE_ST"/>
    <property type="match status" value="1"/>
</dbReference>
<dbReference type="GO" id="GO:0005737">
    <property type="term" value="C:cytoplasm"/>
    <property type="evidence" value="ECO:0007669"/>
    <property type="project" value="TreeGrafter"/>
</dbReference>
<evidence type="ECO:0000313" key="3">
    <source>
        <dbReference type="Proteomes" id="UP000683925"/>
    </source>
</evidence>
<dbReference type="SMART" id="SM00220">
    <property type="entry name" value="S_TKc"/>
    <property type="match status" value="1"/>
</dbReference>
<dbReference type="GO" id="GO:0005524">
    <property type="term" value="F:ATP binding"/>
    <property type="evidence" value="ECO:0007669"/>
    <property type="project" value="InterPro"/>
</dbReference>